<feature type="repeat" description="TPR" evidence="5">
    <location>
        <begin position="298"/>
        <end position="331"/>
    </location>
</feature>
<evidence type="ECO:0000313" key="8">
    <source>
        <dbReference type="Proteomes" id="UP000053237"/>
    </source>
</evidence>
<dbReference type="InterPro" id="IPR051982">
    <property type="entry name" value="CiliaryAsmbly_MitoImport"/>
</dbReference>
<keyword evidence="3" id="KW-0677">Repeat</keyword>
<dbReference type="AlphaFoldDB" id="A0A024G164"/>
<dbReference type="InterPro" id="IPR011990">
    <property type="entry name" value="TPR-like_helical_dom_sf"/>
</dbReference>
<feature type="region of interest" description="Disordered" evidence="6">
    <location>
        <begin position="349"/>
        <end position="387"/>
    </location>
</feature>
<dbReference type="GO" id="GO:0031072">
    <property type="term" value="F:heat shock protein binding"/>
    <property type="evidence" value="ECO:0007669"/>
    <property type="project" value="TreeGrafter"/>
</dbReference>
<evidence type="ECO:0000256" key="1">
    <source>
        <dbReference type="ARBA" id="ARBA00004496"/>
    </source>
</evidence>
<dbReference type="GO" id="GO:0006626">
    <property type="term" value="P:protein targeting to mitochondrion"/>
    <property type="evidence" value="ECO:0007669"/>
    <property type="project" value="TreeGrafter"/>
</dbReference>
<dbReference type="Proteomes" id="UP000053237">
    <property type="component" value="Unassembled WGS sequence"/>
</dbReference>
<feature type="repeat" description="TPR" evidence="5">
    <location>
        <begin position="230"/>
        <end position="263"/>
    </location>
</feature>
<sequence length="396" mass="45920">MAGKVAQDVDVDYFCLHNRKKKHIDVCMLDYDYINKCMDLDELKGILWTLKSGTEGRYPHLEKFTERKILSMLPPNERSRILQMKSEPSEYHVQEEVDDLTSWMEKMQSSKLLDEMRTSKPRNCFVPPVRNCEQEGDHPEDFAHLQHSRAKTEKTQERAIHASDFRSWQRYDVEEALREIDEDDLIRKEQGVKQHEILRKKEEDRKKELASLPAYIEINVLASEEKRIYADEEKHKGNEFYKVGEMDKALLYYNRSLTFDSSSPIVYANRAMVHLRLRNFANAEDDCSHTVNLDPAYVKGWMRRGIARFQRGKYIGASDDFAEALRLDPNNKGVEKLLAKTLAKLKEAGGSADEKCNSPNSGSCTMKGETPRMSDLDMHSGGEVPPKFKRFEILDE</sequence>
<evidence type="ECO:0000256" key="3">
    <source>
        <dbReference type="ARBA" id="ARBA00022737"/>
    </source>
</evidence>
<comment type="subcellular location">
    <subcellularLocation>
        <location evidence="1">Cytoplasm</location>
    </subcellularLocation>
</comment>
<evidence type="ECO:0000256" key="5">
    <source>
        <dbReference type="PROSITE-ProRule" id="PRU00339"/>
    </source>
</evidence>
<dbReference type="GO" id="GO:0005829">
    <property type="term" value="C:cytosol"/>
    <property type="evidence" value="ECO:0007669"/>
    <property type="project" value="TreeGrafter"/>
</dbReference>
<dbReference type="InParanoid" id="A0A024G164"/>
<comment type="caution">
    <text evidence="7">The sequence shown here is derived from an EMBL/GenBank/DDBJ whole genome shotgun (WGS) entry which is preliminary data.</text>
</comment>
<organism evidence="7 8">
    <name type="scientific">Albugo candida</name>
    <dbReference type="NCBI Taxonomy" id="65357"/>
    <lineage>
        <taxon>Eukaryota</taxon>
        <taxon>Sar</taxon>
        <taxon>Stramenopiles</taxon>
        <taxon>Oomycota</taxon>
        <taxon>Peronosporomycetes</taxon>
        <taxon>Albuginales</taxon>
        <taxon>Albuginaceae</taxon>
        <taxon>Albugo</taxon>
    </lineage>
</organism>
<dbReference type="OrthoDB" id="629492at2759"/>
<dbReference type="SUPFAM" id="SSF48452">
    <property type="entry name" value="TPR-like"/>
    <property type="match status" value="1"/>
</dbReference>
<dbReference type="STRING" id="65357.A0A024G164"/>
<dbReference type="EMBL" id="CAIX01000010">
    <property type="protein sequence ID" value="CCI40597.1"/>
    <property type="molecule type" value="Genomic_DNA"/>
</dbReference>
<keyword evidence="8" id="KW-1185">Reference proteome</keyword>
<dbReference type="GO" id="GO:0005739">
    <property type="term" value="C:mitochondrion"/>
    <property type="evidence" value="ECO:0007669"/>
    <property type="project" value="TreeGrafter"/>
</dbReference>
<keyword evidence="2" id="KW-0963">Cytoplasm</keyword>
<dbReference type="PANTHER" id="PTHR45984">
    <property type="entry name" value="RNA (RNA) POLYMERASE II ASSOCIATED PROTEIN HOMOLOG"/>
    <property type="match status" value="1"/>
</dbReference>
<dbReference type="PANTHER" id="PTHR45984:SF1">
    <property type="entry name" value="SPAG1 AXONEMAL DYNEIN ASSEMBLY FACTOR"/>
    <property type="match status" value="1"/>
</dbReference>
<reference evidence="7 8" key="1">
    <citation type="submission" date="2012-05" db="EMBL/GenBank/DDBJ databases">
        <title>Recombination and specialization in a pathogen metapopulation.</title>
        <authorList>
            <person name="Gardiner A."/>
            <person name="Kemen E."/>
            <person name="Schultz-Larsen T."/>
            <person name="MacLean D."/>
            <person name="Van Oosterhout C."/>
            <person name="Jones J.D.G."/>
        </authorList>
    </citation>
    <scope>NUCLEOTIDE SEQUENCE [LARGE SCALE GENOMIC DNA]</scope>
    <source>
        <strain evidence="7 8">Ac Nc2</strain>
    </source>
</reference>
<name>A0A024G164_9STRA</name>
<protein>
    <submittedName>
        <fullName evidence="7">Uncharacterized protein</fullName>
    </submittedName>
</protein>
<dbReference type="Pfam" id="PF07719">
    <property type="entry name" value="TPR_2"/>
    <property type="match status" value="1"/>
</dbReference>
<keyword evidence="4 5" id="KW-0802">TPR repeat</keyword>
<evidence type="ECO:0000256" key="2">
    <source>
        <dbReference type="ARBA" id="ARBA00022490"/>
    </source>
</evidence>
<evidence type="ECO:0000313" key="7">
    <source>
        <dbReference type="EMBL" id="CCI40597.1"/>
    </source>
</evidence>
<dbReference type="InterPro" id="IPR019734">
    <property type="entry name" value="TPR_rpt"/>
</dbReference>
<gene>
    <name evidence="7" type="ORF">BN9_013810</name>
</gene>
<evidence type="ECO:0000256" key="4">
    <source>
        <dbReference type="ARBA" id="ARBA00022803"/>
    </source>
</evidence>
<feature type="compositionally biased region" description="Basic and acidic residues" evidence="6">
    <location>
        <begin position="369"/>
        <end position="380"/>
    </location>
</feature>
<dbReference type="Gene3D" id="1.25.40.10">
    <property type="entry name" value="Tetratricopeptide repeat domain"/>
    <property type="match status" value="1"/>
</dbReference>
<accession>A0A024G164</accession>
<proteinExistence type="predicted"/>
<evidence type="ECO:0000256" key="6">
    <source>
        <dbReference type="SAM" id="MobiDB-lite"/>
    </source>
</evidence>
<dbReference type="InterPro" id="IPR013105">
    <property type="entry name" value="TPR_2"/>
</dbReference>
<dbReference type="PROSITE" id="PS50005">
    <property type="entry name" value="TPR"/>
    <property type="match status" value="2"/>
</dbReference>
<dbReference type="SMART" id="SM00028">
    <property type="entry name" value="TPR"/>
    <property type="match status" value="3"/>
</dbReference>